<dbReference type="AlphaFoldDB" id="A0A816CY68"/>
<evidence type="ECO:0000256" key="9">
    <source>
        <dbReference type="ARBA" id="ARBA00023180"/>
    </source>
</evidence>
<dbReference type="PANTHER" id="PTHR19297:SF181">
    <property type="entry name" value="PROTEIN XYLOSYLTRANSFERASE"/>
    <property type="match status" value="1"/>
</dbReference>
<evidence type="ECO:0000256" key="4">
    <source>
        <dbReference type="ARBA" id="ARBA00022679"/>
    </source>
</evidence>
<evidence type="ECO:0000256" key="6">
    <source>
        <dbReference type="ARBA" id="ARBA00022968"/>
    </source>
</evidence>
<keyword evidence="8 11" id="KW-0472">Membrane</keyword>
<evidence type="ECO:0000256" key="11">
    <source>
        <dbReference type="SAM" id="Phobius"/>
    </source>
</evidence>
<evidence type="ECO:0000256" key="8">
    <source>
        <dbReference type="ARBA" id="ARBA00023136"/>
    </source>
</evidence>
<keyword evidence="6" id="KW-0735">Signal-anchor</keyword>
<comment type="pathway">
    <text evidence="2">Protein modification; protein glycosylation.</text>
</comment>
<evidence type="ECO:0000256" key="5">
    <source>
        <dbReference type="ARBA" id="ARBA00022692"/>
    </source>
</evidence>
<evidence type="ECO:0000256" key="10">
    <source>
        <dbReference type="ARBA" id="ARBA00038150"/>
    </source>
</evidence>
<evidence type="ECO:0000313" key="13">
    <source>
        <dbReference type="Proteomes" id="UP000663870"/>
    </source>
</evidence>
<keyword evidence="4" id="KW-0808">Transferase</keyword>
<dbReference type="PANTHER" id="PTHR19297">
    <property type="entry name" value="GLYCOSYLTRANSFERASE 14 FAMILY MEMBER"/>
    <property type="match status" value="1"/>
</dbReference>
<keyword evidence="9" id="KW-0325">Glycoprotein</keyword>
<sequence length="447" mass="52680">MQLLINRRLLKHNCILFVGILFIFEFIYFTFLQIINSDPFNIQFSTIRLPKNNSNKKFFKHIQPFYHPVSCPNLFESDPDELKHALALLSSSRSLLLIADNQYNITYEQCHIYRSERFNESFHLEDTLINRQFPLAFNILMYENVEQFERLLRIIYRPQNFYCIHVDSDASLNVFEGVKSIVQCFNNVFLSSKREKVIYATFSRLQADLNCMQDLIKYSSWKYLLNIANTELSLKTNSELVKILSIYRGYNDIEGRWKTRIIPRTKYAWEIINTTSTSYLSHLRRTNEKKKPPPGNVEIVKGSAYGAFSRAFVEFIQTNSVAKDLLDWSRDTLSPDEHYWATLNYNTHLHPPGGYQAKRDPTEWTARFVIWGKRNCRGQVVHSICIFSTVDLPILFNRHELFANKFHLNDDPIAYQCLEELILNRSKIDLPLNDAVFYRRMPFLLPS</sequence>
<dbReference type="InterPro" id="IPR003406">
    <property type="entry name" value="Glyco_trans_14"/>
</dbReference>
<accession>A0A816CY68</accession>
<dbReference type="Proteomes" id="UP000663870">
    <property type="component" value="Unassembled WGS sequence"/>
</dbReference>
<proteinExistence type="inferred from homology"/>
<feature type="transmembrane region" description="Helical" evidence="11">
    <location>
        <begin position="12"/>
        <end position="35"/>
    </location>
</feature>
<comment type="caution">
    <text evidence="12">The sequence shown here is derived from an EMBL/GenBank/DDBJ whole genome shotgun (WGS) entry which is preliminary data.</text>
</comment>
<keyword evidence="13" id="KW-1185">Reference proteome</keyword>
<name>A0A816CY68_9BILA</name>
<evidence type="ECO:0000256" key="1">
    <source>
        <dbReference type="ARBA" id="ARBA00004606"/>
    </source>
</evidence>
<dbReference type="Pfam" id="PF02485">
    <property type="entry name" value="Branch"/>
    <property type="match status" value="1"/>
</dbReference>
<comment type="subcellular location">
    <subcellularLocation>
        <location evidence="1">Membrane</location>
        <topology evidence="1">Single-pass type II membrane protein</topology>
    </subcellularLocation>
</comment>
<evidence type="ECO:0000256" key="2">
    <source>
        <dbReference type="ARBA" id="ARBA00004922"/>
    </source>
</evidence>
<dbReference type="EMBL" id="CAJNOL010007643">
    <property type="protein sequence ID" value="CAF1630121.1"/>
    <property type="molecule type" value="Genomic_DNA"/>
</dbReference>
<keyword evidence="3" id="KW-0328">Glycosyltransferase</keyword>
<keyword evidence="7 11" id="KW-1133">Transmembrane helix</keyword>
<dbReference type="GO" id="GO:0016020">
    <property type="term" value="C:membrane"/>
    <property type="evidence" value="ECO:0007669"/>
    <property type="project" value="UniProtKB-SubCell"/>
</dbReference>
<reference evidence="12" key="1">
    <citation type="submission" date="2021-02" db="EMBL/GenBank/DDBJ databases">
        <authorList>
            <person name="Nowell W R."/>
        </authorList>
    </citation>
    <scope>NUCLEOTIDE SEQUENCE</scope>
</reference>
<dbReference type="GO" id="GO:0008375">
    <property type="term" value="F:acetylglucosaminyltransferase activity"/>
    <property type="evidence" value="ECO:0007669"/>
    <property type="project" value="TreeGrafter"/>
</dbReference>
<gene>
    <name evidence="12" type="ORF">JXQ802_LOCUS51690</name>
</gene>
<keyword evidence="5 11" id="KW-0812">Transmembrane</keyword>
<evidence type="ECO:0000313" key="12">
    <source>
        <dbReference type="EMBL" id="CAF1630121.1"/>
    </source>
</evidence>
<evidence type="ECO:0000256" key="3">
    <source>
        <dbReference type="ARBA" id="ARBA00022676"/>
    </source>
</evidence>
<evidence type="ECO:0000256" key="7">
    <source>
        <dbReference type="ARBA" id="ARBA00022989"/>
    </source>
</evidence>
<protein>
    <submittedName>
        <fullName evidence="12">Uncharacterized protein</fullName>
    </submittedName>
</protein>
<comment type="similarity">
    <text evidence="10">Belongs to the glycosyltransferase 14 family.</text>
</comment>
<organism evidence="12 13">
    <name type="scientific">Rotaria sordida</name>
    <dbReference type="NCBI Taxonomy" id="392033"/>
    <lineage>
        <taxon>Eukaryota</taxon>
        <taxon>Metazoa</taxon>
        <taxon>Spiralia</taxon>
        <taxon>Gnathifera</taxon>
        <taxon>Rotifera</taxon>
        <taxon>Eurotatoria</taxon>
        <taxon>Bdelloidea</taxon>
        <taxon>Philodinida</taxon>
        <taxon>Philodinidae</taxon>
        <taxon>Rotaria</taxon>
    </lineage>
</organism>